<dbReference type="AlphaFoldDB" id="A0A495WJ47"/>
<evidence type="ECO:0000313" key="8">
    <source>
        <dbReference type="Proteomes" id="UP000269493"/>
    </source>
</evidence>
<keyword evidence="8" id="KW-1185">Reference proteome</keyword>
<evidence type="ECO:0000259" key="6">
    <source>
        <dbReference type="Pfam" id="PF04932"/>
    </source>
</evidence>
<dbReference type="InterPro" id="IPR051533">
    <property type="entry name" value="WaaL-like"/>
</dbReference>
<proteinExistence type="predicted"/>
<keyword evidence="4 5" id="KW-0472">Membrane</keyword>
<comment type="subcellular location">
    <subcellularLocation>
        <location evidence="1">Membrane</location>
        <topology evidence="1">Multi-pass membrane protein</topology>
    </subcellularLocation>
</comment>
<sequence>MKFFAWAIAILSVNQIIWQTPNLPQMVYYAIFLLIAIVMVFYHPNIKINVCMLFFIIAIVCSIFVNYIPDYFMPWDRFFSFLMVILCVSPFLYNSELMIFRKEIFDKVNILFVIVVIISFLGYLAGIYSTADFSGFRGCTSQSMLLSPIAALTSLFCLHKAFCPEISKKEKYLFLGMMVIAFLMCLLAGSRASLSGGIVGILYYLKVRYRRNMKLFLKVLFSMLIVISVSYPLWESYLVTVAGKIERSREVGSMTTTRDVLWQVRMMEFKKSPVCGIGFNYVDETILPSVYKIAAKNGVIEPGSGWLFLLSSLGMMGTIPFLLLFGKPLFRIYKKAESYSDEILIGACLSFFAIHLIAEGYITSSGSFLFFYLWLLISLAQIPVRKQFFIKKTANREQKQRTCSIDFAEMSR</sequence>
<dbReference type="RefSeq" id="WP_022601054.1">
    <property type="nucleotide sequence ID" value="NZ_KI440792.1"/>
</dbReference>
<evidence type="ECO:0000256" key="3">
    <source>
        <dbReference type="ARBA" id="ARBA00022989"/>
    </source>
</evidence>
<feature type="transmembrane region" description="Helical" evidence="5">
    <location>
        <begin position="108"/>
        <end position="128"/>
    </location>
</feature>
<feature type="transmembrane region" description="Helical" evidence="5">
    <location>
        <begin position="172"/>
        <end position="203"/>
    </location>
</feature>
<comment type="caution">
    <text evidence="7">The sequence shown here is derived from an EMBL/GenBank/DDBJ whole genome shotgun (WGS) entry which is preliminary data.</text>
</comment>
<feature type="transmembrane region" description="Helical" evidence="5">
    <location>
        <begin position="306"/>
        <end position="326"/>
    </location>
</feature>
<evidence type="ECO:0000256" key="5">
    <source>
        <dbReference type="SAM" id="Phobius"/>
    </source>
</evidence>
<dbReference type="Pfam" id="PF04932">
    <property type="entry name" value="Wzy_C"/>
    <property type="match status" value="1"/>
</dbReference>
<evidence type="ECO:0000256" key="4">
    <source>
        <dbReference type="ARBA" id="ARBA00023136"/>
    </source>
</evidence>
<protein>
    <submittedName>
        <fullName evidence="7">O-antigen ligase</fullName>
    </submittedName>
</protein>
<dbReference type="GO" id="GO:0016874">
    <property type="term" value="F:ligase activity"/>
    <property type="evidence" value="ECO:0007669"/>
    <property type="project" value="UniProtKB-KW"/>
</dbReference>
<feature type="transmembrane region" description="Helical" evidence="5">
    <location>
        <begin position="364"/>
        <end position="382"/>
    </location>
</feature>
<evidence type="ECO:0000313" key="7">
    <source>
        <dbReference type="EMBL" id="RKT61546.1"/>
    </source>
</evidence>
<dbReference type="GO" id="GO:0016020">
    <property type="term" value="C:membrane"/>
    <property type="evidence" value="ECO:0007669"/>
    <property type="project" value="UniProtKB-SubCell"/>
</dbReference>
<feature type="transmembrane region" description="Helical" evidence="5">
    <location>
        <begin position="25"/>
        <end position="43"/>
    </location>
</feature>
<reference evidence="7 8" key="1">
    <citation type="submission" date="2018-10" db="EMBL/GenBank/DDBJ databases">
        <title>Genomic Encyclopedia of Archaeal and Bacterial Type Strains, Phase II (KMG-II): from individual species to whole genera.</title>
        <authorList>
            <person name="Goeker M."/>
        </authorList>
    </citation>
    <scope>NUCLEOTIDE SEQUENCE [LARGE SCALE GENOMIC DNA]</scope>
    <source>
        <strain evidence="7 8">NSB1</strain>
    </source>
</reference>
<gene>
    <name evidence="7" type="ORF">BC742_0600</name>
</gene>
<dbReference type="OrthoDB" id="1100962at2"/>
<feature type="transmembrane region" description="Helical" evidence="5">
    <location>
        <begin position="215"/>
        <end position="234"/>
    </location>
</feature>
<feature type="domain" description="O-antigen ligase-related" evidence="6">
    <location>
        <begin position="177"/>
        <end position="321"/>
    </location>
</feature>
<evidence type="ECO:0000256" key="2">
    <source>
        <dbReference type="ARBA" id="ARBA00022692"/>
    </source>
</evidence>
<feature type="transmembrane region" description="Helical" evidence="5">
    <location>
        <begin position="78"/>
        <end position="96"/>
    </location>
</feature>
<name>A0A495WJ47_9BACT</name>
<dbReference type="PANTHER" id="PTHR37422:SF17">
    <property type="entry name" value="O-ANTIGEN LIGASE"/>
    <property type="match status" value="1"/>
</dbReference>
<dbReference type="GeneID" id="92927741"/>
<feature type="transmembrane region" description="Helical" evidence="5">
    <location>
        <begin position="50"/>
        <end position="72"/>
    </location>
</feature>
<dbReference type="EMBL" id="RBXN01000001">
    <property type="protein sequence ID" value="RKT61546.1"/>
    <property type="molecule type" value="Genomic_DNA"/>
</dbReference>
<keyword evidence="2 5" id="KW-0812">Transmembrane</keyword>
<evidence type="ECO:0000256" key="1">
    <source>
        <dbReference type="ARBA" id="ARBA00004141"/>
    </source>
</evidence>
<keyword evidence="7" id="KW-0436">Ligase</keyword>
<organism evidence="7 8">
    <name type="scientific">Coprobacter fastidiosus NSB1 = JCM 33896</name>
    <dbReference type="NCBI Taxonomy" id="1349822"/>
    <lineage>
        <taxon>Bacteria</taxon>
        <taxon>Pseudomonadati</taxon>
        <taxon>Bacteroidota</taxon>
        <taxon>Bacteroidia</taxon>
        <taxon>Bacteroidales</taxon>
        <taxon>Barnesiellaceae</taxon>
        <taxon>Coprobacter</taxon>
    </lineage>
</organism>
<dbReference type="Proteomes" id="UP000269493">
    <property type="component" value="Unassembled WGS sequence"/>
</dbReference>
<dbReference type="PANTHER" id="PTHR37422">
    <property type="entry name" value="TEICHURONIC ACID BIOSYNTHESIS PROTEIN TUAE"/>
    <property type="match status" value="1"/>
</dbReference>
<keyword evidence="3 5" id="KW-1133">Transmembrane helix</keyword>
<accession>A0A495WJ47</accession>
<dbReference type="InterPro" id="IPR007016">
    <property type="entry name" value="O-antigen_ligase-rel_domated"/>
</dbReference>
<feature type="transmembrane region" description="Helical" evidence="5">
    <location>
        <begin position="338"/>
        <end position="358"/>
    </location>
</feature>